<organism evidence="2 3">
    <name type="scientific">Epicoccum nigrum</name>
    <name type="common">Soil fungus</name>
    <name type="synonym">Epicoccum purpurascens</name>
    <dbReference type="NCBI Taxonomy" id="105696"/>
    <lineage>
        <taxon>Eukaryota</taxon>
        <taxon>Fungi</taxon>
        <taxon>Dikarya</taxon>
        <taxon>Ascomycota</taxon>
        <taxon>Pezizomycotina</taxon>
        <taxon>Dothideomycetes</taxon>
        <taxon>Pleosporomycetidae</taxon>
        <taxon>Pleosporales</taxon>
        <taxon>Pleosporineae</taxon>
        <taxon>Didymellaceae</taxon>
        <taxon>Epicoccum</taxon>
    </lineage>
</organism>
<dbReference type="EMBL" id="KZ107846">
    <property type="protein sequence ID" value="OSS48247.1"/>
    <property type="molecule type" value="Genomic_DNA"/>
</dbReference>
<gene>
    <name evidence="2" type="ORF">B5807_07715</name>
</gene>
<protein>
    <recommendedName>
        <fullName evidence="1">Heterokaryon incompatibility domain-containing protein</fullName>
    </recommendedName>
</protein>
<dbReference type="OMA" id="YECANAR"/>
<dbReference type="STRING" id="105696.A0A1Y2LYJ3"/>
<dbReference type="InterPro" id="IPR052895">
    <property type="entry name" value="HetReg/Transcr_Mod"/>
</dbReference>
<feature type="domain" description="Heterokaryon incompatibility" evidence="1">
    <location>
        <begin position="138"/>
        <end position="276"/>
    </location>
</feature>
<accession>A0A1Y2LYJ3</accession>
<dbReference type="InParanoid" id="A0A1Y2LYJ3"/>
<evidence type="ECO:0000313" key="2">
    <source>
        <dbReference type="EMBL" id="OSS48247.1"/>
    </source>
</evidence>
<name>A0A1Y2LYJ3_EPING</name>
<dbReference type="AlphaFoldDB" id="A0A1Y2LYJ3"/>
<evidence type="ECO:0000313" key="3">
    <source>
        <dbReference type="Proteomes" id="UP000193240"/>
    </source>
</evidence>
<dbReference type="InterPro" id="IPR010730">
    <property type="entry name" value="HET"/>
</dbReference>
<dbReference type="PANTHER" id="PTHR24148:SF73">
    <property type="entry name" value="HET DOMAIN PROTEIN (AFU_ORTHOLOGUE AFUA_8G01020)"/>
    <property type="match status" value="1"/>
</dbReference>
<evidence type="ECO:0000259" key="1">
    <source>
        <dbReference type="Pfam" id="PF06985"/>
    </source>
</evidence>
<keyword evidence="3" id="KW-1185">Reference proteome</keyword>
<reference evidence="2 3" key="1">
    <citation type="journal article" date="2017" name="Genome Announc.">
        <title>Genome sequence of the saprophytic ascomycete Epicoccum nigrum ICMP 19927 strain isolated from New Zealand.</title>
        <authorList>
            <person name="Fokin M."/>
            <person name="Fleetwood D."/>
            <person name="Weir B.S."/>
            <person name="Villas-Boas S.G."/>
        </authorList>
    </citation>
    <scope>NUCLEOTIDE SEQUENCE [LARGE SCALE GENOMIC DNA]</scope>
    <source>
        <strain evidence="2 3">ICMP 19927</strain>
    </source>
</reference>
<proteinExistence type="predicted"/>
<dbReference type="PANTHER" id="PTHR24148">
    <property type="entry name" value="ANKYRIN REPEAT DOMAIN-CONTAINING PROTEIN 39 HOMOLOG-RELATED"/>
    <property type="match status" value="1"/>
</dbReference>
<sequence length="597" mass="69703">MQLTTTLTFPGTRTVCKRITATTQTVMRRVKVPLFIPLEYRSHWLMTSRGTLCRSGHLHLQPRHRNQTFNDLNNLYCFFLQAAEISLMATQSNIMAAFTYSPLSRPDSLRLLKVHPDLDEATGHICIELQEATQDTTYRCLSYMWGDQTERLVILVNSCQMSIGKSLYEFLEVARIKFAKEALWIDAVCINQTDNEEKSVQVQRMGRIYTDALEVLIWLGHNPYIVEYFEWIHRFRTMKAQALNRLNIDATPRALKKPIIAFATHPYWKRAWIAQEVMLARSKRLLCCEAETDSSLLFPIKHVPTRRNNNDNNDNNEYVHATYELNKILDMLEDTRYLGKWKYSLWILTSRHSVAQCQDPRDRLYSLLAIIGHATTFEVNYGEHLVGLYWRAMEYFSAWSSQETMDHLWSLLSMERGFVEAYVRDKGQDLTIVVPVHKARVRRRSWSARSVLFGAGQRYECANARRGFGCPVTRFSSRDILLCSRAGDGSDYDKVHLSVRRLKTEPVSGFELHLHSLDWGRMLCPIDTEIWLVDGFTRQKLETWDDVASYAGGIALENDDWRDRPYLAVKLSQQYVFDCGDRYEYVIHVPKWRRNWT</sequence>
<dbReference type="Pfam" id="PF06985">
    <property type="entry name" value="HET"/>
    <property type="match status" value="1"/>
</dbReference>
<dbReference type="Proteomes" id="UP000193240">
    <property type="component" value="Unassembled WGS sequence"/>
</dbReference>